<sequence>MSSVVLAARYAPAGKGCRPCPLYLCQVGRMTADPSMPVSGRLPHVESVTLVSQLSEGTRTWRPVIRGHEN</sequence>
<reference evidence="1 2" key="1">
    <citation type="journal article" date="2014" name="Agronomy (Basel)">
        <title>A Draft Genome Sequence for Ensete ventricosum, the Drought-Tolerant Tree Against Hunger.</title>
        <authorList>
            <person name="Harrison J."/>
            <person name="Moore K.A."/>
            <person name="Paszkiewicz K."/>
            <person name="Jones T."/>
            <person name="Grant M."/>
            <person name="Ambacheew D."/>
            <person name="Muzemil S."/>
            <person name="Studholme D.J."/>
        </authorList>
    </citation>
    <scope>NUCLEOTIDE SEQUENCE [LARGE SCALE GENOMIC DNA]</scope>
</reference>
<dbReference type="EMBL" id="AMZH03037477">
    <property type="protein sequence ID" value="RRT31620.1"/>
    <property type="molecule type" value="Genomic_DNA"/>
</dbReference>
<dbReference type="AlphaFoldDB" id="A0A426WWE5"/>
<dbReference type="Proteomes" id="UP000287651">
    <property type="component" value="Unassembled WGS sequence"/>
</dbReference>
<protein>
    <submittedName>
        <fullName evidence="1">Uncharacterized protein</fullName>
    </submittedName>
</protein>
<gene>
    <name evidence="1" type="ORF">B296_00049595</name>
</gene>
<organism evidence="1 2">
    <name type="scientific">Ensete ventricosum</name>
    <name type="common">Abyssinian banana</name>
    <name type="synonym">Musa ensete</name>
    <dbReference type="NCBI Taxonomy" id="4639"/>
    <lineage>
        <taxon>Eukaryota</taxon>
        <taxon>Viridiplantae</taxon>
        <taxon>Streptophyta</taxon>
        <taxon>Embryophyta</taxon>
        <taxon>Tracheophyta</taxon>
        <taxon>Spermatophyta</taxon>
        <taxon>Magnoliopsida</taxon>
        <taxon>Liliopsida</taxon>
        <taxon>Zingiberales</taxon>
        <taxon>Musaceae</taxon>
        <taxon>Ensete</taxon>
    </lineage>
</organism>
<proteinExistence type="predicted"/>
<name>A0A426WWE5_ENSVE</name>
<feature type="non-terminal residue" evidence="1">
    <location>
        <position position="70"/>
    </location>
</feature>
<comment type="caution">
    <text evidence="1">The sequence shown here is derived from an EMBL/GenBank/DDBJ whole genome shotgun (WGS) entry which is preliminary data.</text>
</comment>
<evidence type="ECO:0000313" key="2">
    <source>
        <dbReference type="Proteomes" id="UP000287651"/>
    </source>
</evidence>
<accession>A0A426WWE5</accession>
<evidence type="ECO:0000313" key="1">
    <source>
        <dbReference type="EMBL" id="RRT31620.1"/>
    </source>
</evidence>